<sequence>MATSNHDLTNKVALITGAAGGIGLAIAQTYLENGAKVILSDYPKSEPEPIAQVLAKYPNQSRYIGADVSNLEAIDQLIDSCISTFGQIDILVNNAAVFDLAPMLEASEKSFDRIFAINVKGMFFTMQKIAQTMVEKHIPGKIINLASQAGRRGEALVSHYCASKAAVISYTQSAALALAPHKINVNAISPGVIDTPMWKEVDKLFAKYEDLEIGEKKIAVGKAVPLGYMGKPEEVASLALFLASSGADYITAQTYNVDGGNVMS</sequence>
<dbReference type="AlphaFoldDB" id="A0A1A8TI03"/>
<proteinExistence type="inferred from homology"/>
<dbReference type="InterPro" id="IPR036291">
    <property type="entry name" value="NAD(P)-bd_dom_sf"/>
</dbReference>
<comment type="similarity">
    <text evidence="1">Belongs to the short-chain dehydrogenases/reductases (SDR) family.</text>
</comment>
<dbReference type="FunFam" id="3.40.50.720:FF:000084">
    <property type="entry name" value="Short-chain dehydrogenase reductase"/>
    <property type="match status" value="1"/>
</dbReference>
<dbReference type="GO" id="GO:0003939">
    <property type="term" value="F:L-iditol 2-dehydrogenase (NAD+) activity"/>
    <property type="evidence" value="ECO:0007669"/>
    <property type="project" value="UniProtKB-EC"/>
</dbReference>
<dbReference type="OrthoDB" id="9814396at2"/>
<feature type="transmembrane region" description="Helical" evidence="3">
    <location>
        <begin position="12"/>
        <end position="31"/>
    </location>
</feature>
<dbReference type="RefSeq" id="WP_067016697.1">
    <property type="nucleotide sequence ID" value="NZ_FLOB01000005.1"/>
</dbReference>
<dbReference type="PRINTS" id="PR00081">
    <property type="entry name" value="GDHRDH"/>
</dbReference>
<dbReference type="STRING" id="1792290.MSP8886_02401"/>
<dbReference type="PRINTS" id="PR00080">
    <property type="entry name" value="SDRFAMILY"/>
</dbReference>
<evidence type="ECO:0000256" key="3">
    <source>
        <dbReference type="SAM" id="Phobius"/>
    </source>
</evidence>
<accession>A0A1A8TI03</accession>
<evidence type="ECO:0000256" key="2">
    <source>
        <dbReference type="ARBA" id="ARBA00023002"/>
    </source>
</evidence>
<dbReference type="PANTHER" id="PTHR42760">
    <property type="entry name" value="SHORT-CHAIN DEHYDROGENASES/REDUCTASES FAMILY MEMBER"/>
    <property type="match status" value="1"/>
</dbReference>
<feature type="domain" description="Ketoreductase" evidence="4">
    <location>
        <begin position="11"/>
        <end position="191"/>
    </location>
</feature>
<dbReference type="InterPro" id="IPR002347">
    <property type="entry name" value="SDR_fam"/>
</dbReference>
<dbReference type="NCBIfam" id="NF005559">
    <property type="entry name" value="PRK07231.1"/>
    <property type="match status" value="1"/>
</dbReference>
<dbReference type="Pfam" id="PF13561">
    <property type="entry name" value="adh_short_C2"/>
    <property type="match status" value="1"/>
</dbReference>
<gene>
    <name evidence="5" type="primary">polS</name>
    <name evidence="5" type="ORF">MSP8886_02401</name>
</gene>
<dbReference type="PANTHER" id="PTHR42760:SF133">
    <property type="entry name" value="3-OXOACYL-[ACYL-CARRIER-PROTEIN] REDUCTASE"/>
    <property type="match status" value="1"/>
</dbReference>
<dbReference type="NCBIfam" id="NF005472">
    <property type="entry name" value="PRK07067.1"/>
    <property type="match status" value="1"/>
</dbReference>
<dbReference type="SUPFAM" id="SSF51735">
    <property type="entry name" value="NAD(P)-binding Rossmann-fold domains"/>
    <property type="match status" value="1"/>
</dbReference>
<dbReference type="Proteomes" id="UP000092544">
    <property type="component" value="Unassembled WGS sequence"/>
</dbReference>
<keyword evidence="3" id="KW-0812">Transmembrane</keyword>
<evidence type="ECO:0000259" key="4">
    <source>
        <dbReference type="SMART" id="SM00822"/>
    </source>
</evidence>
<dbReference type="InterPro" id="IPR057326">
    <property type="entry name" value="KR_dom"/>
</dbReference>
<evidence type="ECO:0000313" key="6">
    <source>
        <dbReference type="Proteomes" id="UP000092544"/>
    </source>
</evidence>
<protein>
    <submittedName>
        <fullName evidence="5">Sorbitol dehydrogenase</fullName>
        <ecNumber evidence="5">1.1.1.14</ecNumber>
    </submittedName>
</protein>
<keyword evidence="6" id="KW-1185">Reference proteome</keyword>
<dbReference type="Gene3D" id="3.40.50.720">
    <property type="entry name" value="NAD(P)-binding Rossmann-like Domain"/>
    <property type="match status" value="1"/>
</dbReference>
<dbReference type="SMART" id="SM00822">
    <property type="entry name" value="PKS_KR"/>
    <property type="match status" value="1"/>
</dbReference>
<dbReference type="PROSITE" id="PS00061">
    <property type="entry name" value="ADH_SHORT"/>
    <property type="match status" value="1"/>
</dbReference>
<reference evidence="5 6" key="1">
    <citation type="submission" date="2016-06" db="EMBL/GenBank/DDBJ databases">
        <authorList>
            <person name="Kjaerup R.B."/>
            <person name="Dalgaard T.S."/>
            <person name="Juul-Madsen H.R."/>
        </authorList>
    </citation>
    <scope>NUCLEOTIDE SEQUENCE [LARGE SCALE GENOMIC DNA]</scope>
    <source>
        <strain evidence="5 6">CECT 8886</strain>
    </source>
</reference>
<name>A0A1A8TI03_9GAMM</name>
<evidence type="ECO:0000256" key="1">
    <source>
        <dbReference type="ARBA" id="ARBA00006484"/>
    </source>
</evidence>
<organism evidence="5 6">
    <name type="scientific">Marinomonas spartinae</name>
    <dbReference type="NCBI Taxonomy" id="1792290"/>
    <lineage>
        <taxon>Bacteria</taxon>
        <taxon>Pseudomonadati</taxon>
        <taxon>Pseudomonadota</taxon>
        <taxon>Gammaproteobacteria</taxon>
        <taxon>Oceanospirillales</taxon>
        <taxon>Oceanospirillaceae</taxon>
        <taxon>Marinomonas</taxon>
    </lineage>
</organism>
<evidence type="ECO:0000313" key="5">
    <source>
        <dbReference type="EMBL" id="SBS32361.1"/>
    </source>
</evidence>
<dbReference type="InterPro" id="IPR020904">
    <property type="entry name" value="Sc_DH/Rdtase_CS"/>
</dbReference>
<keyword evidence="3" id="KW-1133">Transmembrane helix</keyword>
<dbReference type="EMBL" id="FLOB01000005">
    <property type="protein sequence ID" value="SBS32361.1"/>
    <property type="molecule type" value="Genomic_DNA"/>
</dbReference>
<dbReference type="GO" id="GO:0048038">
    <property type="term" value="F:quinone binding"/>
    <property type="evidence" value="ECO:0007669"/>
    <property type="project" value="TreeGrafter"/>
</dbReference>
<dbReference type="EC" id="1.1.1.14" evidence="5"/>
<keyword evidence="3" id="KW-0472">Membrane</keyword>
<dbReference type="GO" id="GO:0006633">
    <property type="term" value="P:fatty acid biosynthetic process"/>
    <property type="evidence" value="ECO:0007669"/>
    <property type="project" value="TreeGrafter"/>
</dbReference>
<keyword evidence="2 5" id="KW-0560">Oxidoreductase</keyword>